<dbReference type="EC" id="3.1.3.12" evidence="4"/>
<dbReference type="InterPro" id="IPR023214">
    <property type="entry name" value="HAD_sf"/>
</dbReference>
<comment type="cofactor">
    <cofactor evidence="4">
        <name>Mg(2+)</name>
        <dbReference type="ChEBI" id="CHEBI:18420"/>
    </cofactor>
</comment>
<dbReference type="NCBIfam" id="TIGR00685">
    <property type="entry name" value="T6PP"/>
    <property type="match status" value="1"/>
</dbReference>
<evidence type="ECO:0000256" key="1">
    <source>
        <dbReference type="ARBA" id="ARBA00005199"/>
    </source>
</evidence>
<dbReference type="Gene3D" id="3.40.50.1000">
    <property type="entry name" value="HAD superfamily/HAD-like"/>
    <property type="match status" value="2"/>
</dbReference>
<dbReference type="SUPFAM" id="SSF56784">
    <property type="entry name" value="HAD-like"/>
    <property type="match status" value="1"/>
</dbReference>
<dbReference type="UniPathway" id="UPA00299"/>
<keyword evidence="6" id="KW-1185">Reference proteome</keyword>
<dbReference type="KEGG" id="dde:Dde_2061"/>
<evidence type="ECO:0000313" key="5">
    <source>
        <dbReference type="EMBL" id="ABB38858.1"/>
    </source>
</evidence>
<comment type="similarity">
    <text evidence="2 4">Belongs to the trehalose phosphatase family.</text>
</comment>
<dbReference type="InterPro" id="IPR006379">
    <property type="entry name" value="HAD-SF_hydro_IIB"/>
</dbReference>
<keyword evidence="3 4" id="KW-0378">Hydrolase</keyword>
<dbReference type="Pfam" id="PF02358">
    <property type="entry name" value="Trehalose_PPase"/>
    <property type="match status" value="1"/>
</dbReference>
<dbReference type="InterPro" id="IPR003337">
    <property type="entry name" value="Trehalose_PPase"/>
</dbReference>
<keyword evidence="4" id="KW-0460">Magnesium</keyword>
<dbReference type="GO" id="GO:0005992">
    <property type="term" value="P:trehalose biosynthetic process"/>
    <property type="evidence" value="ECO:0007669"/>
    <property type="project" value="UniProtKB-UniPathway"/>
</dbReference>
<dbReference type="eggNOG" id="COG1877">
    <property type="taxonomic scope" value="Bacteria"/>
</dbReference>
<evidence type="ECO:0000313" key="6">
    <source>
        <dbReference type="Proteomes" id="UP000002710"/>
    </source>
</evidence>
<comment type="function">
    <text evidence="4">Removes the phosphate from trehalose 6-phosphate to produce free trehalose.</text>
</comment>
<reference evidence="5 6" key="1">
    <citation type="journal article" date="2011" name="J. Bacteriol.">
        <title>Complete genome sequence and updated annotation of Desulfovibrio alaskensis G20.</title>
        <authorList>
            <person name="Hauser L.J."/>
            <person name="Land M.L."/>
            <person name="Brown S.D."/>
            <person name="Larimer F."/>
            <person name="Keller K.L."/>
            <person name="Rapp-Giles B.J."/>
            <person name="Price M.N."/>
            <person name="Lin M."/>
            <person name="Bruce D.C."/>
            <person name="Detter J.C."/>
            <person name="Tapia R."/>
            <person name="Han C.S."/>
            <person name="Goodwin L.A."/>
            <person name="Cheng J.F."/>
            <person name="Pitluck S."/>
            <person name="Copeland A."/>
            <person name="Lucas S."/>
            <person name="Nolan M."/>
            <person name="Lapidus A.L."/>
            <person name="Palumbo A.V."/>
            <person name="Wall J.D."/>
        </authorList>
    </citation>
    <scope>NUCLEOTIDE SEQUENCE [LARGE SCALE GENOMIC DNA]</scope>
    <source>
        <strain evidence="6">ATCC BAA 1058 / DSM 17464 / G20</strain>
    </source>
</reference>
<dbReference type="AlphaFoldDB" id="Q30ZN8"/>
<evidence type="ECO:0000256" key="2">
    <source>
        <dbReference type="ARBA" id="ARBA00008770"/>
    </source>
</evidence>
<dbReference type="PANTHER" id="PTHR43768:SF3">
    <property type="entry name" value="TREHALOSE 6-PHOSPHATE PHOSPHATASE"/>
    <property type="match status" value="1"/>
</dbReference>
<dbReference type="RefSeq" id="WP_011367963.1">
    <property type="nucleotide sequence ID" value="NC_007519.1"/>
</dbReference>
<sequence length="268" mass="28979">MLTWEQADNHQALWAKVAAAPEVLLMLDYDGTLAPFTAERDRAWPYDGVRESLRRLAACNGIVPVIVSGRQCHEIPPLLDLGIPLEVWGGHGAERQLPGAQSEKAALSGDLRQRLDDAFALACGQVCLRRIERKTFSVAVHVRGMDSGTASLVLDALRGQWTLLASDAALEILPFECGLELRVAGFSKARAVTQLLKDHPLAAAFYLGDDKTDEDAFRVLVPVLASGDRTGAAVLVTDRPAAVSAAQWHLVPPVQLLAFLSRLAACRC</sequence>
<comment type="pathway">
    <text evidence="1 4">Glycan biosynthesis; trehalose biosynthesis.</text>
</comment>
<comment type="catalytic activity">
    <reaction evidence="4">
        <text>alpha,alpha-trehalose 6-phosphate + H2O = alpha,alpha-trehalose + phosphate</text>
        <dbReference type="Rhea" id="RHEA:23420"/>
        <dbReference type="ChEBI" id="CHEBI:15377"/>
        <dbReference type="ChEBI" id="CHEBI:16551"/>
        <dbReference type="ChEBI" id="CHEBI:43474"/>
        <dbReference type="ChEBI" id="CHEBI:58429"/>
        <dbReference type="EC" id="3.1.3.12"/>
    </reaction>
</comment>
<dbReference type="HOGENOM" id="CLU_037265_0_0_7"/>
<dbReference type="PANTHER" id="PTHR43768">
    <property type="entry name" value="TREHALOSE 6-PHOSPHATE PHOSPHATASE"/>
    <property type="match status" value="1"/>
</dbReference>
<dbReference type="EMBL" id="CP000112">
    <property type="protein sequence ID" value="ABB38858.1"/>
    <property type="molecule type" value="Genomic_DNA"/>
</dbReference>
<proteinExistence type="inferred from homology"/>
<protein>
    <recommendedName>
        <fullName evidence="4">Trehalose 6-phosphate phosphatase</fullName>
        <ecNumber evidence="4">3.1.3.12</ecNumber>
    </recommendedName>
</protein>
<accession>Q30ZN8</accession>
<dbReference type="NCBIfam" id="TIGR01484">
    <property type="entry name" value="HAD-SF-IIB"/>
    <property type="match status" value="1"/>
</dbReference>
<gene>
    <name evidence="5" type="ordered locus">Dde_2061</name>
</gene>
<dbReference type="GO" id="GO:0004805">
    <property type="term" value="F:trehalose-phosphatase activity"/>
    <property type="evidence" value="ECO:0007669"/>
    <property type="project" value="UniProtKB-EC"/>
</dbReference>
<dbReference type="Proteomes" id="UP000002710">
    <property type="component" value="Chromosome"/>
</dbReference>
<organism evidence="5 6">
    <name type="scientific">Oleidesulfovibrio alaskensis (strain ATCC BAA-1058 / DSM 17464 / G20)</name>
    <name type="common">Desulfovibrio alaskensis</name>
    <dbReference type="NCBI Taxonomy" id="207559"/>
    <lineage>
        <taxon>Bacteria</taxon>
        <taxon>Pseudomonadati</taxon>
        <taxon>Thermodesulfobacteriota</taxon>
        <taxon>Desulfovibrionia</taxon>
        <taxon>Desulfovibrionales</taxon>
        <taxon>Desulfovibrionaceae</taxon>
        <taxon>Oleidesulfovibrio</taxon>
    </lineage>
</organism>
<dbReference type="GO" id="GO:0046872">
    <property type="term" value="F:metal ion binding"/>
    <property type="evidence" value="ECO:0007669"/>
    <property type="project" value="UniProtKB-KW"/>
</dbReference>
<dbReference type="InterPro" id="IPR044651">
    <property type="entry name" value="OTSB-like"/>
</dbReference>
<keyword evidence="4" id="KW-0479">Metal-binding</keyword>
<evidence type="ECO:0000256" key="4">
    <source>
        <dbReference type="RuleBase" id="RU361117"/>
    </source>
</evidence>
<dbReference type="STRING" id="207559.Dde_2061"/>
<dbReference type="InterPro" id="IPR036412">
    <property type="entry name" value="HAD-like_sf"/>
</dbReference>
<evidence type="ECO:0000256" key="3">
    <source>
        <dbReference type="ARBA" id="ARBA00022801"/>
    </source>
</evidence>
<name>Q30ZN8_OLEA2</name>